<dbReference type="Gene3D" id="3.10.50.40">
    <property type="match status" value="1"/>
</dbReference>
<dbReference type="EMBL" id="QGGU01000006">
    <property type="protein sequence ID" value="PWK50912.1"/>
    <property type="molecule type" value="Genomic_DNA"/>
</dbReference>
<dbReference type="OrthoDB" id="9808891at2"/>
<gene>
    <name evidence="8" type="ORF">C8D97_106205</name>
</gene>
<dbReference type="NCBIfam" id="NF011676">
    <property type="entry name" value="PRK15095.1"/>
    <property type="match status" value="1"/>
</dbReference>
<dbReference type="PANTHER" id="PTHR47861:SF4">
    <property type="entry name" value="FKBP-TYPE 16 KDA PEPTIDYL-PROLYL CIS-TRANS ISOMERASE"/>
    <property type="match status" value="1"/>
</dbReference>
<organism evidence="8 9">
    <name type="scientific">Pleionea mediterranea</name>
    <dbReference type="NCBI Taxonomy" id="523701"/>
    <lineage>
        <taxon>Bacteria</taxon>
        <taxon>Pseudomonadati</taxon>
        <taxon>Pseudomonadota</taxon>
        <taxon>Gammaproteobacteria</taxon>
        <taxon>Oceanospirillales</taxon>
        <taxon>Pleioneaceae</taxon>
        <taxon>Pleionea</taxon>
    </lineage>
</organism>
<dbReference type="Pfam" id="PF00254">
    <property type="entry name" value="FKBP_C"/>
    <property type="match status" value="1"/>
</dbReference>
<keyword evidence="9" id="KW-1185">Reference proteome</keyword>
<name>A0A316FRW4_9GAMM</name>
<accession>A0A316FRW4</accession>
<evidence type="ECO:0000256" key="3">
    <source>
        <dbReference type="ARBA" id="ARBA00023110"/>
    </source>
</evidence>
<dbReference type="AlphaFoldDB" id="A0A316FRW4"/>
<dbReference type="SUPFAM" id="SSF54534">
    <property type="entry name" value="FKBP-like"/>
    <property type="match status" value="1"/>
</dbReference>
<evidence type="ECO:0000256" key="5">
    <source>
        <dbReference type="PROSITE-ProRule" id="PRU00277"/>
    </source>
</evidence>
<evidence type="ECO:0000256" key="4">
    <source>
        <dbReference type="ARBA" id="ARBA00023235"/>
    </source>
</evidence>
<dbReference type="Gene3D" id="2.40.10.330">
    <property type="match status" value="1"/>
</dbReference>
<dbReference type="PROSITE" id="PS50059">
    <property type="entry name" value="FKBP_PPIASE"/>
    <property type="match status" value="1"/>
</dbReference>
<sequence>MTEVIDQIVEQDSLVYTHMTLKLGDGSVADSSRANGKPSVIEMGGDAISPAMESELLGLRAGESKSFTLSAEDAFGESDPNLIQFMDLHQFPSDIELKEGSVVAFEQPNGSSVPGIISEIQGHSVKVDFNHPLAGQRITFDVEILSVNTPPTTH</sequence>
<evidence type="ECO:0000259" key="7">
    <source>
        <dbReference type="PROSITE" id="PS50059"/>
    </source>
</evidence>
<comment type="caution">
    <text evidence="8">The sequence shown here is derived from an EMBL/GenBank/DDBJ whole genome shotgun (WGS) entry which is preliminary data.</text>
</comment>
<dbReference type="InterPro" id="IPR046357">
    <property type="entry name" value="PPIase_dom_sf"/>
</dbReference>
<evidence type="ECO:0000256" key="2">
    <source>
        <dbReference type="ARBA" id="ARBA00006577"/>
    </source>
</evidence>
<feature type="domain" description="PPIase FKBP-type" evidence="7">
    <location>
        <begin position="12"/>
        <end position="97"/>
    </location>
</feature>
<dbReference type="PANTHER" id="PTHR47861">
    <property type="entry name" value="FKBP-TYPE PEPTIDYL-PROLYL CIS-TRANS ISOMERASE SLYD"/>
    <property type="match status" value="1"/>
</dbReference>
<dbReference type="InterPro" id="IPR048261">
    <property type="entry name" value="SlpA/SlyD-like_ins_sf"/>
</dbReference>
<dbReference type="Proteomes" id="UP000245790">
    <property type="component" value="Unassembled WGS sequence"/>
</dbReference>
<dbReference type="GO" id="GO:0003755">
    <property type="term" value="F:peptidyl-prolyl cis-trans isomerase activity"/>
    <property type="evidence" value="ECO:0007669"/>
    <property type="project" value="UniProtKB-UniRule"/>
</dbReference>
<evidence type="ECO:0000313" key="9">
    <source>
        <dbReference type="Proteomes" id="UP000245790"/>
    </source>
</evidence>
<dbReference type="RefSeq" id="WP_109763570.1">
    <property type="nucleotide sequence ID" value="NZ_QGGU01000006.1"/>
</dbReference>
<dbReference type="EC" id="5.2.1.8" evidence="6"/>
<comment type="similarity">
    <text evidence="2 6">Belongs to the FKBP-type PPIase family.</text>
</comment>
<evidence type="ECO:0000313" key="8">
    <source>
        <dbReference type="EMBL" id="PWK50912.1"/>
    </source>
</evidence>
<reference evidence="8 9" key="1">
    <citation type="submission" date="2018-05" db="EMBL/GenBank/DDBJ databases">
        <title>Genomic Encyclopedia of Type Strains, Phase IV (KMG-IV): sequencing the most valuable type-strain genomes for metagenomic binning, comparative biology and taxonomic classification.</title>
        <authorList>
            <person name="Goeker M."/>
        </authorList>
    </citation>
    <scope>NUCLEOTIDE SEQUENCE [LARGE SCALE GENOMIC DNA]</scope>
    <source>
        <strain evidence="8 9">DSM 25350</strain>
    </source>
</reference>
<keyword evidence="3 5" id="KW-0697">Rotamase</keyword>
<comment type="catalytic activity">
    <reaction evidence="1 5 6">
        <text>[protein]-peptidylproline (omega=180) = [protein]-peptidylproline (omega=0)</text>
        <dbReference type="Rhea" id="RHEA:16237"/>
        <dbReference type="Rhea" id="RHEA-COMP:10747"/>
        <dbReference type="Rhea" id="RHEA-COMP:10748"/>
        <dbReference type="ChEBI" id="CHEBI:83833"/>
        <dbReference type="ChEBI" id="CHEBI:83834"/>
        <dbReference type="EC" id="5.2.1.8"/>
    </reaction>
</comment>
<protein>
    <recommendedName>
        <fullName evidence="6">Peptidyl-prolyl cis-trans isomerase</fullName>
        <ecNumber evidence="6">5.2.1.8</ecNumber>
    </recommendedName>
</protein>
<dbReference type="InterPro" id="IPR001179">
    <property type="entry name" value="PPIase_FKBP_dom"/>
</dbReference>
<evidence type="ECO:0000256" key="1">
    <source>
        <dbReference type="ARBA" id="ARBA00000971"/>
    </source>
</evidence>
<evidence type="ECO:0000256" key="6">
    <source>
        <dbReference type="RuleBase" id="RU003915"/>
    </source>
</evidence>
<proteinExistence type="inferred from homology"/>
<keyword evidence="4 5" id="KW-0413">Isomerase</keyword>